<evidence type="ECO:0000313" key="3">
    <source>
        <dbReference type="EMBL" id="CAG9766415.1"/>
    </source>
</evidence>
<dbReference type="Proteomes" id="UP001152799">
    <property type="component" value="Chromosome 3"/>
</dbReference>
<accession>A0A9N9MN02</accession>
<keyword evidence="4" id="KW-1185">Reference proteome</keyword>
<evidence type="ECO:0008006" key="5">
    <source>
        <dbReference type="Google" id="ProtNLM"/>
    </source>
</evidence>
<gene>
    <name evidence="3" type="ORF">CEUTPL_LOCUS7000</name>
</gene>
<dbReference type="OrthoDB" id="6709837at2759"/>
<sequence>MFKNLAYEDCLKQKTAFLSIEEFGHDFEQVEVLQRKFEELQKEIATQEYRVTEVNELADKLLQDGQPEKDQITTRKDELNTAW</sequence>
<keyword evidence="2" id="KW-0175">Coiled coil</keyword>
<organism evidence="3 4">
    <name type="scientific">Ceutorhynchus assimilis</name>
    <name type="common">cabbage seed weevil</name>
    <dbReference type="NCBI Taxonomy" id="467358"/>
    <lineage>
        <taxon>Eukaryota</taxon>
        <taxon>Metazoa</taxon>
        <taxon>Ecdysozoa</taxon>
        <taxon>Arthropoda</taxon>
        <taxon>Hexapoda</taxon>
        <taxon>Insecta</taxon>
        <taxon>Pterygota</taxon>
        <taxon>Neoptera</taxon>
        <taxon>Endopterygota</taxon>
        <taxon>Coleoptera</taxon>
        <taxon>Polyphaga</taxon>
        <taxon>Cucujiformia</taxon>
        <taxon>Curculionidae</taxon>
        <taxon>Ceutorhynchinae</taxon>
        <taxon>Ceutorhynchus</taxon>
    </lineage>
</organism>
<evidence type="ECO:0000256" key="1">
    <source>
        <dbReference type="ARBA" id="ARBA00022737"/>
    </source>
</evidence>
<dbReference type="SUPFAM" id="SSF46966">
    <property type="entry name" value="Spectrin repeat"/>
    <property type="match status" value="1"/>
</dbReference>
<evidence type="ECO:0000256" key="2">
    <source>
        <dbReference type="SAM" id="Coils"/>
    </source>
</evidence>
<dbReference type="InterPro" id="IPR002017">
    <property type="entry name" value="Spectrin_repeat"/>
</dbReference>
<dbReference type="AlphaFoldDB" id="A0A9N9MN02"/>
<reference evidence="3" key="1">
    <citation type="submission" date="2022-01" db="EMBL/GenBank/DDBJ databases">
        <authorList>
            <person name="King R."/>
        </authorList>
    </citation>
    <scope>NUCLEOTIDE SEQUENCE</scope>
</reference>
<proteinExistence type="predicted"/>
<dbReference type="Pfam" id="PF00435">
    <property type="entry name" value="Spectrin"/>
    <property type="match status" value="1"/>
</dbReference>
<dbReference type="InterPro" id="IPR018159">
    <property type="entry name" value="Spectrin/alpha-actinin"/>
</dbReference>
<dbReference type="Gene3D" id="1.20.58.60">
    <property type="match status" value="1"/>
</dbReference>
<dbReference type="EMBL" id="OU892279">
    <property type="protein sequence ID" value="CAG9766415.1"/>
    <property type="molecule type" value="Genomic_DNA"/>
</dbReference>
<dbReference type="SMART" id="SM00150">
    <property type="entry name" value="SPEC"/>
    <property type="match status" value="1"/>
</dbReference>
<dbReference type="GO" id="GO:0005737">
    <property type="term" value="C:cytoplasm"/>
    <property type="evidence" value="ECO:0007669"/>
    <property type="project" value="UniProtKB-ARBA"/>
</dbReference>
<keyword evidence="1" id="KW-0677">Repeat</keyword>
<name>A0A9N9MN02_9CUCU</name>
<evidence type="ECO:0000313" key="4">
    <source>
        <dbReference type="Proteomes" id="UP001152799"/>
    </source>
</evidence>
<protein>
    <recommendedName>
        <fullName evidence="5">Spectrin alpha chain-like protein</fullName>
    </recommendedName>
</protein>
<dbReference type="PANTHER" id="PTHR11915">
    <property type="entry name" value="SPECTRIN/FILAMIN RELATED CYTOSKELETAL PROTEIN"/>
    <property type="match status" value="1"/>
</dbReference>
<feature type="coiled-coil region" evidence="2">
    <location>
        <begin position="30"/>
        <end position="57"/>
    </location>
</feature>